<proteinExistence type="inferred from homology"/>
<keyword evidence="9" id="KW-1185">Reference proteome</keyword>
<name>A0ABS0E1Y5_9GAMM</name>
<dbReference type="InterPro" id="IPR010998">
    <property type="entry name" value="Integrase_recombinase_N"/>
</dbReference>
<organism evidence="8 9">
    <name type="scientific">Rahnella laticis</name>
    <dbReference type="NCBI Taxonomy" id="2787622"/>
    <lineage>
        <taxon>Bacteria</taxon>
        <taxon>Pseudomonadati</taxon>
        <taxon>Pseudomonadota</taxon>
        <taxon>Gammaproteobacteria</taxon>
        <taxon>Enterobacterales</taxon>
        <taxon>Yersiniaceae</taxon>
        <taxon>Rahnella</taxon>
    </lineage>
</organism>
<evidence type="ECO:0000313" key="9">
    <source>
        <dbReference type="Proteomes" id="UP000636811"/>
    </source>
</evidence>
<dbReference type="InterPro" id="IPR053876">
    <property type="entry name" value="Phage_int_M"/>
</dbReference>
<gene>
    <name evidence="8" type="ORF">IV433_06655</name>
</gene>
<evidence type="ECO:0000256" key="1">
    <source>
        <dbReference type="ARBA" id="ARBA00008857"/>
    </source>
</evidence>
<evidence type="ECO:0000259" key="7">
    <source>
        <dbReference type="PROSITE" id="PS51900"/>
    </source>
</evidence>
<dbReference type="InterPro" id="IPR002104">
    <property type="entry name" value="Integrase_catalytic"/>
</dbReference>
<sequence length="422" mass="47350">MARTTTPLTNTEIKAAKGKDKEHTLQDGGGLYLLVKPSGAKIWRFNYYRPHSKIRALISFGSYPSISLADARQRRDNAKSLLAKNIDPQNHQRELTEAETAISTHTFEKVAEAWMQIKKSEISAEYAKDVWRSIEKDLLPALGNLPVSTIRAKTVISALEPVSARGALETVRRLSQRVNEIMIYAVNSGLLDANPASGIGRAFKKPTKEHMPTIRPEKLPAFLKAVSLANIDLTTRLVIKWQLLTLVRPAEAAETAWEDIDLENKEWRIPSHKMKGNQKRKASGYIHVIPLSEPALDILQTLSPLSQHREHVFPSIKNPKLPMNSQTANAAIKRMGYQNMLVAHGMRSIASTAMNENGFNPDAIEAALSHVDKDEVRRAYNRSTYLEQRRILMGWWGEFVEAASQGRTLVPETSRGLRLINE</sequence>
<dbReference type="PANTHER" id="PTHR30629:SF6">
    <property type="entry name" value="PROPHAGE INTEGRASE INTA-RELATED"/>
    <property type="match status" value="1"/>
</dbReference>
<feature type="domain" description="Tyr recombinase" evidence="6">
    <location>
        <begin position="209"/>
        <end position="393"/>
    </location>
</feature>
<dbReference type="RefSeq" id="WP_195813919.1">
    <property type="nucleotide sequence ID" value="NZ_JADOBI010000003.1"/>
</dbReference>
<accession>A0ABS0E1Y5</accession>
<dbReference type="InterPro" id="IPR050808">
    <property type="entry name" value="Phage_Integrase"/>
</dbReference>
<feature type="domain" description="Core-binding (CB)" evidence="7">
    <location>
        <begin position="105"/>
        <end position="186"/>
    </location>
</feature>
<evidence type="ECO:0000256" key="5">
    <source>
        <dbReference type="PROSITE-ProRule" id="PRU01248"/>
    </source>
</evidence>
<protein>
    <submittedName>
        <fullName evidence="8">Tyrosine-type recombinase/integrase</fullName>
    </submittedName>
</protein>
<reference evidence="8 9" key="1">
    <citation type="submission" date="2020-11" db="EMBL/GenBank/DDBJ databases">
        <title>Taxonomic investigation of Rahnella strains.</title>
        <authorList>
            <person name="Lee S.D."/>
        </authorList>
    </citation>
    <scope>NUCLEOTIDE SEQUENCE [LARGE SCALE GENOMIC DNA]</scope>
    <source>
        <strain evidence="8 9">SAP-17</strain>
    </source>
</reference>
<dbReference type="Pfam" id="PF13356">
    <property type="entry name" value="Arm-DNA-bind_3"/>
    <property type="match status" value="1"/>
</dbReference>
<dbReference type="InterPro" id="IPR025166">
    <property type="entry name" value="Integrase_DNA_bind_dom"/>
</dbReference>
<dbReference type="Gene3D" id="1.10.150.130">
    <property type="match status" value="1"/>
</dbReference>
<evidence type="ECO:0000256" key="2">
    <source>
        <dbReference type="ARBA" id="ARBA00022908"/>
    </source>
</evidence>
<dbReference type="SUPFAM" id="SSF56349">
    <property type="entry name" value="DNA breaking-rejoining enzymes"/>
    <property type="match status" value="1"/>
</dbReference>
<keyword evidence="2" id="KW-0229">DNA integration</keyword>
<dbReference type="Pfam" id="PF00589">
    <property type="entry name" value="Phage_integrase"/>
    <property type="match status" value="1"/>
</dbReference>
<dbReference type="Pfam" id="PF22022">
    <property type="entry name" value="Phage_int_M"/>
    <property type="match status" value="1"/>
</dbReference>
<dbReference type="NCBIfam" id="NF007246">
    <property type="entry name" value="PRK09692.1"/>
    <property type="match status" value="1"/>
</dbReference>
<dbReference type="Proteomes" id="UP000636811">
    <property type="component" value="Unassembled WGS sequence"/>
</dbReference>
<evidence type="ECO:0000313" key="8">
    <source>
        <dbReference type="EMBL" id="MBF7979091.1"/>
    </source>
</evidence>
<comment type="caution">
    <text evidence="8">The sequence shown here is derived from an EMBL/GenBank/DDBJ whole genome shotgun (WGS) entry which is preliminary data.</text>
</comment>
<dbReference type="InterPro" id="IPR044068">
    <property type="entry name" value="CB"/>
</dbReference>
<dbReference type="InterPro" id="IPR013762">
    <property type="entry name" value="Integrase-like_cat_sf"/>
</dbReference>
<dbReference type="Gene3D" id="1.10.443.10">
    <property type="entry name" value="Intergrase catalytic core"/>
    <property type="match status" value="1"/>
</dbReference>
<dbReference type="PROSITE" id="PS51900">
    <property type="entry name" value="CB"/>
    <property type="match status" value="1"/>
</dbReference>
<dbReference type="PANTHER" id="PTHR30629">
    <property type="entry name" value="PROPHAGE INTEGRASE"/>
    <property type="match status" value="1"/>
</dbReference>
<dbReference type="InterPro" id="IPR011010">
    <property type="entry name" value="DNA_brk_join_enz"/>
</dbReference>
<dbReference type="EMBL" id="JADOBI010000003">
    <property type="protein sequence ID" value="MBF7979091.1"/>
    <property type="molecule type" value="Genomic_DNA"/>
</dbReference>
<dbReference type="InterPro" id="IPR038488">
    <property type="entry name" value="Integrase_DNA-bd_sf"/>
</dbReference>
<comment type="similarity">
    <text evidence="1">Belongs to the 'phage' integrase family.</text>
</comment>
<keyword evidence="4" id="KW-0233">DNA recombination</keyword>
<evidence type="ECO:0000259" key="6">
    <source>
        <dbReference type="PROSITE" id="PS51898"/>
    </source>
</evidence>
<keyword evidence="3 5" id="KW-0238">DNA-binding</keyword>
<evidence type="ECO:0000256" key="4">
    <source>
        <dbReference type="ARBA" id="ARBA00023172"/>
    </source>
</evidence>
<evidence type="ECO:0000256" key="3">
    <source>
        <dbReference type="ARBA" id="ARBA00023125"/>
    </source>
</evidence>
<dbReference type="Gene3D" id="3.30.160.390">
    <property type="entry name" value="Integrase, DNA-binding domain"/>
    <property type="match status" value="1"/>
</dbReference>
<dbReference type="PROSITE" id="PS51898">
    <property type="entry name" value="TYR_RECOMBINASE"/>
    <property type="match status" value="1"/>
</dbReference>
<dbReference type="CDD" id="cd00801">
    <property type="entry name" value="INT_P4_C"/>
    <property type="match status" value="1"/>
</dbReference>